<dbReference type="Proteomes" id="UP000694844">
    <property type="component" value="Chromosome 7"/>
</dbReference>
<feature type="compositionally biased region" description="Basic residues" evidence="1">
    <location>
        <begin position="959"/>
        <end position="973"/>
    </location>
</feature>
<keyword evidence="2" id="KW-1185">Reference proteome</keyword>
<feature type="region of interest" description="Disordered" evidence="1">
    <location>
        <begin position="99"/>
        <end position="118"/>
    </location>
</feature>
<evidence type="ECO:0000313" key="2">
    <source>
        <dbReference type="Proteomes" id="UP000694844"/>
    </source>
</evidence>
<dbReference type="RefSeq" id="XP_022294042.1">
    <property type="nucleotide sequence ID" value="XM_022438334.1"/>
</dbReference>
<sequence length="1052" mass="112654">MKKCMYIHQQHDESGVLLIRNDGTIQLKGDSKILGEYHLKHRLLAKVKPDGSMGVFMIPEQGANKGKMFAVLPNGPSGKEGVGWERVVSKGSTYLRPVFKPMTDKKNSSSNTSMKAKSSQLSGEVVIDLCDDSDTVPSVEKTCSTTTTQSSQPTPVMLFTKDSAAKLNSSSIVVATTQASSQANNTNFHTSVTTSARSTPQTVDRGSTQVSVAKTTTTVSLTTQVTNSNSVAQNVSKTPQCSATDAYDRTTGNILKKLALNLNDRGRVIPNSDPSTTTSIMTLPKTSTVGLSVSQPLVTQASGLKPQTPALPLIGPIPVRPMQSILGSGQLPFNNANSNTGVKVLPLSNVPRVVGSQNMSTAQIQGITSAPQTSLNSLIGLPRVAFTSASTNNVPQLSSVGVFGNPPKAITTMANAPQHQTSVAVTVSKETPIQINSVFSLAPVDPIKPWLTNGKNMPLSEVEFWAEAINLKIPDDILSDTRLRKGCSTVLHRTTSHRPRKIRGCRFKDTQCNEACRKSFVRALMKNLTRKKDLKMKRRRIYASLCLEIRKKAKVKKIERSIQPKTQTVQRTPAVPTNVSLVTSNKSILQSATTVPTTQSNQTAPNEHRFLLVRMNGQNVLLPNANVNGNFINLSSVAMGTVGMNANVDPKATSGITGNVPNVSPRATVALTTSVPNVIRVTRSGVLNVGPTPSVGLASNFVPRASSLGPINTTRTLLGTRLSLSTADMMTSVRPNLPSTSLPAVLSLPQLGSYNSILTAAPVRNVMRAQTPTAVVTSSSIMNGGNIRTNIVLPPLSSTPHPPVRLSIPSSVATGQIGTMAQTAAPFPVSLRAVNTSGGVNGPYPVAVRMVPPSSSARPMIQSQLTFNNVRPGQPSAINSTIFTRPVTTTAAVSVIYKSPPTSISSATPNVPSPTVEEPLSSNYAKSKVNKGIKYYFIPGGVKIKMEPKTTGYGDETKKHKKHKKHKDRKRSRSPSPGGDSGDRDSKRQKVAASAEAVPSESFLDDIARVTSETDIENISKSEMSADRIKQLREKLHENQRKLEEYLRQVDS</sequence>
<feature type="region of interest" description="Disordered" evidence="1">
    <location>
        <begin position="946"/>
        <end position="1025"/>
    </location>
</feature>
<evidence type="ECO:0000256" key="1">
    <source>
        <dbReference type="SAM" id="MobiDB-lite"/>
    </source>
</evidence>
<reference evidence="3" key="1">
    <citation type="submission" date="2025-08" db="UniProtKB">
        <authorList>
            <consortium name="RefSeq"/>
        </authorList>
    </citation>
    <scope>IDENTIFICATION</scope>
    <source>
        <tissue evidence="3">Whole sample</tissue>
    </source>
</reference>
<name>A0A8B8ARF6_CRAVI</name>
<evidence type="ECO:0000313" key="3">
    <source>
        <dbReference type="RefSeq" id="XP_022294042.1"/>
    </source>
</evidence>
<gene>
    <name evidence="3" type="primary">LOC111104410</name>
</gene>
<dbReference type="KEGG" id="cvn:111104410"/>
<feature type="region of interest" description="Disordered" evidence="1">
    <location>
        <begin position="900"/>
        <end position="920"/>
    </location>
</feature>
<feature type="compositionally biased region" description="Low complexity" evidence="1">
    <location>
        <begin position="991"/>
        <end position="1002"/>
    </location>
</feature>
<proteinExistence type="predicted"/>
<feature type="compositionally biased region" description="Low complexity" evidence="1">
    <location>
        <begin position="108"/>
        <end position="118"/>
    </location>
</feature>
<organism evidence="2 3">
    <name type="scientific">Crassostrea virginica</name>
    <name type="common">Eastern oyster</name>
    <dbReference type="NCBI Taxonomy" id="6565"/>
    <lineage>
        <taxon>Eukaryota</taxon>
        <taxon>Metazoa</taxon>
        <taxon>Spiralia</taxon>
        <taxon>Lophotrochozoa</taxon>
        <taxon>Mollusca</taxon>
        <taxon>Bivalvia</taxon>
        <taxon>Autobranchia</taxon>
        <taxon>Pteriomorphia</taxon>
        <taxon>Ostreida</taxon>
        <taxon>Ostreoidea</taxon>
        <taxon>Ostreidae</taxon>
        <taxon>Crassostrea</taxon>
    </lineage>
</organism>
<dbReference type="OrthoDB" id="6159958at2759"/>
<accession>A0A8B8ARF6</accession>
<dbReference type="AlphaFoldDB" id="A0A8B8ARF6"/>
<dbReference type="GeneID" id="111104410"/>
<protein>
    <submittedName>
        <fullName evidence="3">Mucin-3A-like isoform X1</fullName>
    </submittedName>
</protein>
<feature type="compositionally biased region" description="Polar residues" evidence="1">
    <location>
        <begin position="900"/>
        <end position="910"/>
    </location>
</feature>